<dbReference type="RefSeq" id="WP_191754198.1">
    <property type="nucleotide sequence ID" value="NZ_JACSQM010000005.1"/>
</dbReference>
<protein>
    <submittedName>
        <fullName evidence="1">Uncharacterized protein</fullName>
    </submittedName>
</protein>
<evidence type="ECO:0000313" key="2">
    <source>
        <dbReference type="Proteomes" id="UP000603641"/>
    </source>
</evidence>
<organism evidence="1 2">
    <name type="scientific">Fictibacillus norfolkensis</name>
    <dbReference type="NCBI Taxonomy" id="2762233"/>
    <lineage>
        <taxon>Bacteria</taxon>
        <taxon>Bacillati</taxon>
        <taxon>Bacillota</taxon>
        <taxon>Bacilli</taxon>
        <taxon>Bacillales</taxon>
        <taxon>Fictibacillaceae</taxon>
        <taxon>Fictibacillus</taxon>
    </lineage>
</organism>
<dbReference type="Proteomes" id="UP000603641">
    <property type="component" value="Unassembled WGS sequence"/>
</dbReference>
<reference evidence="1 2" key="1">
    <citation type="submission" date="2020-08" db="EMBL/GenBank/DDBJ databases">
        <title>A Genomic Blueprint of the Chicken Gut Microbiome.</title>
        <authorList>
            <person name="Gilroy R."/>
            <person name="Ravi A."/>
            <person name="Getino M."/>
            <person name="Pursley I."/>
            <person name="Horton D.L."/>
            <person name="Alikhan N.-F."/>
            <person name="Baker D."/>
            <person name="Gharbi K."/>
            <person name="Hall N."/>
            <person name="Watson M."/>
            <person name="Adriaenssens E.M."/>
            <person name="Foster-Nyarko E."/>
            <person name="Jarju S."/>
            <person name="Secka A."/>
            <person name="Antonio M."/>
            <person name="Oren A."/>
            <person name="Chaudhuri R."/>
            <person name="La Ragione R.M."/>
            <person name="Hildebrand F."/>
            <person name="Pallen M.J."/>
        </authorList>
    </citation>
    <scope>NUCLEOTIDE SEQUENCE [LARGE SCALE GENOMIC DNA]</scope>
    <source>
        <strain evidence="1 2">Sa2CUA10</strain>
    </source>
</reference>
<dbReference type="EMBL" id="JACSQM010000005">
    <property type="protein sequence ID" value="MBD7964926.1"/>
    <property type="molecule type" value="Genomic_DNA"/>
</dbReference>
<sequence>MKKIEKAMQQAKTSIEVEGLKILPLYDELVRAKLLNQITDEEFDQYVLKAIKSVEDER</sequence>
<name>A0ABR8SN54_9BACL</name>
<keyword evidence="2" id="KW-1185">Reference proteome</keyword>
<proteinExistence type="predicted"/>
<gene>
    <name evidence="1" type="ORF">H9648_12760</name>
</gene>
<comment type="caution">
    <text evidence="1">The sequence shown here is derived from an EMBL/GenBank/DDBJ whole genome shotgun (WGS) entry which is preliminary data.</text>
</comment>
<evidence type="ECO:0000313" key="1">
    <source>
        <dbReference type="EMBL" id="MBD7964926.1"/>
    </source>
</evidence>
<accession>A0ABR8SN54</accession>